<dbReference type="PRINTS" id="PR00368">
    <property type="entry name" value="FADPNR"/>
</dbReference>
<dbReference type="PRINTS" id="PR00469">
    <property type="entry name" value="PNDRDTASEII"/>
</dbReference>
<dbReference type="GO" id="GO:0103075">
    <property type="term" value="F:indole-3-pyruvate monooxygenase activity"/>
    <property type="evidence" value="ECO:0007669"/>
    <property type="project" value="UniProtKB-EC"/>
</dbReference>
<comment type="catalytic activity">
    <reaction evidence="5">
        <text>indole-3-pyruvate + NADPH + O2 + H(+) = (indol-3-yl)acetate + CO2 + NADP(+) + H2O</text>
        <dbReference type="Rhea" id="RHEA:34331"/>
        <dbReference type="ChEBI" id="CHEBI:15377"/>
        <dbReference type="ChEBI" id="CHEBI:15378"/>
        <dbReference type="ChEBI" id="CHEBI:15379"/>
        <dbReference type="ChEBI" id="CHEBI:16526"/>
        <dbReference type="ChEBI" id="CHEBI:17640"/>
        <dbReference type="ChEBI" id="CHEBI:30854"/>
        <dbReference type="ChEBI" id="CHEBI:57783"/>
        <dbReference type="ChEBI" id="CHEBI:58349"/>
        <dbReference type="EC" id="1.14.13.168"/>
    </reaction>
</comment>
<evidence type="ECO:0000256" key="2">
    <source>
        <dbReference type="ARBA" id="ARBA00022630"/>
    </source>
</evidence>
<keyword evidence="6" id="KW-0503">Monooxygenase</keyword>
<proteinExistence type="inferred from homology"/>
<dbReference type="GO" id="GO:0050661">
    <property type="term" value="F:NADP binding"/>
    <property type="evidence" value="ECO:0007669"/>
    <property type="project" value="InterPro"/>
</dbReference>
<evidence type="ECO:0000256" key="1">
    <source>
        <dbReference type="ARBA" id="ARBA00009183"/>
    </source>
</evidence>
<evidence type="ECO:0000256" key="3">
    <source>
        <dbReference type="ARBA" id="ARBA00022827"/>
    </source>
</evidence>
<comment type="similarity">
    <text evidence="1 6">Belongs to the FMO family.</text>
</comment>
<dbReference type="GO" id="GO:0050660">
    <property type="term" value="F:flavin adenine dinucleotide binding"/>
    <property type="evidence" value="ECO:0007669"/>
    <property type="project" value="InterPro"/>
</dbReference>
<dbReference type="InterPro" id="IPR050982">
    <property type="entry name" value="Auxin_biosynth/cation_transpt"/>
</dbReference>
<evidence type="ECO:0000256" key="4">
    <source>
        <dbReference type="ARBA" id="ARBA00023002"/>
    </source>
</evidence>
<dbReference type="InterPro" id="IPR020946">
    <property type="entry name" value="Flavin_mOase-like"/>
</dbReference>
<evidence type="ECO:0000313" key="7">
    <source>
        <dbReference type="EMBL" id="WVZ69480.1"/>
    </source>
</evidence>
<dbReference type="PANTHER" id="PTHR43539:SF78">
    <property type="entry name" value="FLAVIN-CONTAINING MONOOXYGENASE"/>
    <property type="match status" value="1"/>
</dbReference>
<dbReference type="Pfam" id="PF00743">
    <property type="entry name" value="FMO-like"/>
    <property type="match status" value="1"/>
</dbReference>
<dbReference type="EC" id="1.-.-.-" evidence="6"/>
<dbReference type="Proteomes" id="UP001341281">
    <property type="component" value="Chromosome 04"/>
</dbReference>
<dbReference type="GO" id="GO:0009851">
    <property type="term" value="P:auxin biosynthetic process"/>
    <property type="evidence" value="ECO:0007669"/>
    <property type="project" value="TreeGrafter"/>
</dbReference>
<keyword evidence="8" id="KW-1185">Reference proteome</keyword>
<accession>A0AAQ3TAE0</accession>
<sequence>MDEEDATSCRARASWAPPAAGAAVVIVGAGPSGLAAAACLASRGVPATVLEMSDSLVSTWRHRTYDRLTLHLPKRFCQLPLLPFPDAYPAYPSKDQFVAYLEAYAAAAGVAPRFGARVEDAAFDAAAGAWALRLAGGETLLARWLVVATGENAVPRVPAAFDGDGRRLFGGRIMHTCEYKSGEEFAGRKVLVVGCGNSGMEVSLDLCRHGAAPSLVVRNTVHVLPREMLGVSTFGLAMGLLKLLPVQAVDWLLVAAARVALGDTAKLGLRRPKTGPIELKNLTGRTPVLDVVGAVKEVTPRGVRFADGKEEQFDAIILATGYTSSVPSWLKDGGDVFTADGMPKTPFPNGWRGKNGLYTVGFSQRGLLGTSSDALNVARDIHCQWKDMNTVASKPTASSSSTTLLQNSCSCSASNGNNLTVV</sequence>
<keyword evidence="4 6" id="KW-0560">Oxidoreductase</keyword>
<dbReference type="GO" id="GO:0004499">
    <property type="term" value="F:N,N-dimethylaniline monooxygenase activity"/>
    <property type="evidence" value="ECO:0007669"/>
    <property type="project" value="InterPro"/>
</dbReference>
<keyword evidence="2 6" id="KW-0285">Flavoprotein</keyword>
<dbReference type="EMBL" id="CP144748">
    <property type="protein sequence ID" value="WVZ69480.1"/>
    <property type="molecule type" value="Genomic_DNA"/>
</dbReference>
<comment type="cofactor">
    <cofactor evidence="6">
        <name>FAD</name>
        <dbReference type="ChEBI" id="CHEBI:57692"/>
    </cofactor>
</comment>
<dbReference type="SUPFAM" id="SSF51905">
    <property type="entry name" value="FAD/NAD(P)-binding domain"/>
    <property type="match status" value="2"/>
</dbReference>
<name>A0AAQ3TAE0_PASNO</name>
<evidence type="ECO:0000313" key="8">
    <source>
        <dbReference type="Proteomes" id="UP001341281"/>
    </source>
</evidence>
<reference evidence="7 8" key="1">
    <citation type="submission" date="2024-02" db="EMBL/GenBank/DDBJ databases">
        <title>High-quality chromosome-scale genome assembly of Pensacola bahiagrass (Paspalum notatum Flugge var. saurae).</title>
        <authorList>
            <person name="Vega J.M."/>
            <person name="Podio M."/>
            <person name="Orjuela J."/>
            <person name="Siena L.A."/>
            <person name="Pessino S.C."/>
            <person name="Combes M.C."/>
            <person name="Mariac C."/>
            <person name="Albertini E."/>
            <person name="Pupilli F."/>
            <person name="Ortiz J.P.A."/>
            <person name="Leblanc O."/>
        </authorList>
    </citation>
    <scope>NUCLEOTIDE SEQUENCE [LARGE SCALE GENOMIC DNA]</scope>
    <source>
        <strain evidence="7">R1</strain>
        <tissue evidence="7">Leaf</tissue>
    </source>
</reference>
<dbReference type="PANTHER" id="PTHR43539">
    <property type="entry name" value="FLAVIN-BINDING MONOOXYGENASE-LIKE PROTEIN (AFU_ORTHOLOGUE AFUA_4G09220)"/>
    <property type="match status" value="1"/>
</dbReference>
<dbReference type="Gene3D" id="3.50.50.60">
    <property type="entry name" value="FAD/NAD(P)-binding domain"/>
    <property type="match status" value="1"/>
</dbReference>
<gene>
    <name evidence="7" type="ORF">U9M48_018256</name>
</gene>
<dbReference type="InterPro" id="IPR036188">
    <property type="entry name" value="FAD/NAD-bd_sf"/>
</dbReference>
<evidence type="ECO:0000256" key="6">
    <source>
        <dbReference type="RuleBase" id="RU361177"/>
    </source>
</evidence>
<evidence type="ECO:0000256" key="5">
    <source>
        <dbReference type="ARBA" id="ARBA00047707"/>
    </source>
</evidence>
<protein>
    <recommendedName>
        <fullName evidence="6">Flavin-containing monooxygenase</fullName>
        <ecNumber evidence="6">1.-.-.-</ecNumber>
    </recommendedName>
</protein>
<dbReference type="AlphaFoldDB" id="A0AAQ3TAE0"/>
<keyword evidence="3 6" id="KW-0274">FAD</keyword>
<organism evidence="7 8">
    <name type="scientific">Paspalum notatum var. saurae</name>
    <dbReference type="NCBI Taxonomy" id="547442"/>
    <lineage>
        <taxon>Eukaryota</taxon>
        <taxon>Viridiplantae</taxon>
        <taxon>Streptophyta</taxon>
        <taxon>Embryophyta</taxon>
        <taxon>Tracheophyta</taxon>
        <taxon>Spermatophyta</taxon>
        <taxon>Magnoliopsida</taxon>
        <taxon>Liliopsida</taxon>
        <taxon>Poales</taxon>
        <taxon>Poaceae</taxon>
        <taxon>PACMAD clade</taxon>
        <taxon>Panicoideae</taxon>
        <taxon>Andropogonodae</taxon>
        <taxon>Paspaleae</taxon>
        <taxon>Paspalinae</taxon>
        <taxon>Paspalum</taxon>
    </lineage>
</organism>